<name>A0A8R1IHK8_CAEJA</name>
<dbReference type="Proteomes" id="UP000005237">
    <property type="component" value="Unassembled WGS sequence"/>
</dbReference>
<organism evidence="1 2">
    <name type="scientific">Caenorhabditis japonica</name>
    <dbReference type="NCBI Taxonomy" id="281687"/>
    <lineage>
        <taxon>Eukaryota</taxon>
        <taxon>Metazoa</taxon>
        <taxon>Ecdysozoa</taxon>
        <taxon>Nematoda</taxon>
        <taxon>Chromadorea</taxon>
        <taxon>Rhabditida</taxon>
        <taxon>Rhabditina</taxon>
        <taxon>Rhabditomorpha</taxon>
        <taxon>Rhabditoidea</taxon>
        <taxon>Rhabditidae</taxon>
        <taxon>Peloderinae</taxon>
        <taxon>Caenorhabditis</taxon>
    </lineage>
</organism>
<dbReference type="AlphaFoldDB" id="A0A8R1IHK8"/>
<protein>
    <submittedName>
        <fullName evidence="1">Uncharacterized protein</fullName>
    </submittedName>
</protein>
<reference evidence="1" key="2">
    <citation type="submission" date="2022-06" db="UniProtKB">
        <authorList>
            <consortium name="EnsemblMetazoa"/>
        </authorList>
    </citation>
    <scope>IDENTIFICATION</scope>
    <source>
        <strain evidence="1">DF5081</strain>
    </source>
</reference>
<dbReference type="EnsemblMetazoa" id="CJA29124.1">
    <property type="protein sequence ID" value="CJA29124.1"/>
    <property type="gene ID" value="WBGene00184698"/>
</dbReference>
<accession>A0A8R1IHK8</accession>
<evidence type="ECO:0000313" key="1">
    <source>
        <dbReference type="EnsemblMetazoa" id="CJA29124.1"/>
    </source>
</evidence>
<keyword evidence="2" id="KW-1185">Reference proteome</keyword>
<sequence length="91" mass="9917">MDNWGEAGGEDTECTDTKLGFYKVERYGTDGRTNSDEIHDRNIDGGWIAQPVVVTAAVPEVTGSIPALTPRVHPASNWVVEKSTKIARSFP</sequence>
<evidence type="ECO:0000313" key="2">
    <source>
        <dbReference type="Proteomes" id="UP000005237"/>
    </source>
</evidence>
<proteinExistence type="predicted"/>
<reference evidence="2" key="1">
    <citation type="submission" date="2010-08" db="EMBL/GenBank/DDBJ databases">
        <authorList>
            <consortium name="Caenorhabditis japonica Sequencing Consortium"/>
            <person name="Wilson R.K."/>
        </authorList>
    </citation>
    <scope>NUCLEOTIDE SEQUENCE [LARGE SCALE GENOMIC DNA]</scope>
    <source>
        <strain evidence="2">DF5081</strain>
    </source>
</reference>